<dbReference type="RefSeq" id="WP_135011975.1">
    <property type="nucleotide sequence ID" value="NZ_JADGLK010000012.1"/>
</dbReference>
<name>A0A4Y9F5G3_9MICC</name>
<dbReference type="Proteomes" id="UP000297951">
    <property type="component" value="Unassembled WGS sequence"/>
</dbReference>
<accession>A0A4Y9F5G3</accession>
<proteinExistence type="predicted"/>
<gene>
    <name evidence="1" type="ORF">E4U03_04710</name>
</gene>
<organism evidence="1 2">
    <name type="scientific">Rothia nasimurium</name>
    <dbReference type="NCBI Taxonomy" id="85336"/>
    <lineage>
        <taxon>Bacteria</taxon>
        <taxon>Bacillati</taxon>
        <taxon>Actinomycetota</taxon>
        <taxon>Actinomycetes</taxon>
        <taxon>Micrococcales</taxon>
        <taxon>Micrococcaceae</taxon>
        <taxon>Rothia</taxon>
    </lineage>
</organism>
<protein>
    <submittedName>
        <fullName evidence="1">Uncharacterized protein</fullName>
    </submittedName>
</protein>
<reference evidence="1 2" key="1">
    <citation type="submission" date="2019-03" db="EMBL/GenBank/DDBJ databases">
        <title>Diversity of the mouse oral microbiome.</title>
        <authorList>
            <person name="Joseph S."/>
            <person name="Aduse-Opoku J."/>
            <person name="Curtis M."/>
            <person name="Wade W."/>
            <person name="Hashim A."/>
        </authorList>
    </citation>
    <scope>NUCLEOTIDE SEQUENCE [LARGE SCALE GENOMIC DNA]</scope>
    <source>
        <strain evidence="2">irhom_31</strain>
    </source>
</reference>
<evidence type="ECO:0000313" key="2">
    <source>
        <dbReference type="Proteomes" id="UP000297951"/>
    </source>
</evidence>
<dbReference type="AlphaFoldDB" id="A0A4Y9F5G3"/>
<dbReference type="EMBL" id="SPQC01000012">
    <property type="protein sequence ID" value="TFU22921.1"/>
    <property type="molecule type" value="Genomic_DNA"/>
</dbReference>
<evidence type="ECO:0000313" key="1">
    <source>
        <dbReference type="EMBL" id="TFU22921.1"/>
    </source>
</evidence>
<sequence>MTTYYAPAEGPATLKRHLPALSKPEHSTRFYQAVDAISDALEEQYPKFLDRLLFDTPGEAFIPTLRFYAITGTAKIITPKG</sequence>
<comment type="caution">
    <text evidence="1">The sequence shown here is derived from an EMBL/GenBank/DDBJ whole genome shotgun (WGS) entry which is preliminary data.</text>
</comment>